<accession>A0A2N0VJQ3</accession>
<dbReference type="RefSeq" id="WP_101071701.1">
    <property type="nucleotide sequence ID" value="NZ_PISP01000001.1"/>
</dbReference>
<dbReference type="Proteomes" id="UP000233398">
    <property type="component" value="Unassembled WGS sequence"/>
</dbReference>
<dbReference type="Gene3D" id="3.40.50.720">
    <property type="entry name" value="NAD(P)-binding Rossmann-like Domain"/>
    <property type="match status" value="1"/>
</dbReference>
<dbReference type="InterPro" id="IPR002347">
    <property type="entry name" value="SDR_fam"/>
</dbReference>
<dbReference type="EMBL" id="PISP01000001">
    <property type="protein sequence ID" value="PKD44409.1"/>
    <property type="molecule type" value="Genomic_DNA"/>
</dbReference>
<keyword evidence="5" id="KW-1185">Reference proteome</keyword>
<dbReference type="GO" id="GO:0016616">
    <property type="term" value="F:oxidoreductase activity, acting on the CH-OH group of donors, NAD or NADP as acceptor"/>
    <property type="evidence" value="ECO:0007669"/>
    <property type="project" value="UniProtKB-ARBA"/>
</dbReference>
<dbReference type="PRINTS" id="PR00080">
    <property type="entry name" value="SDRFAMILY"/>
</dbReference>
<comment type="similarity">
    <text evidence="1 3">Belongs to the short-chain dehydrogenases/reductases (SDR) family.</text>
</comment>
<evidence type="ECO:0000313" key="4">
    <source>
        <dbReference type="EMBL" id="PKD44409.1"/>
    </source>
</evidence>
<dbReference type="Pfam" id="PF00106">
    <property type="entry name" value="adh_short"/>
    <property type="match status" value="1"/>
</dbReference>
<dbReference type="SUPFAM" id="SSF51735">
    <property type="entry name" value="NAD(P)-binding Rossmann-fold domains"/>
    <property type="match status" value="1"/>
</dbReference>
<keyword evidence="2" id="KW-0560">Oxidoreductase</keyword>
<comment type="caution">
    <text evidence="4">The sequence shown here is derived from an EMBL/GenBank/DDBJ whole genome shotgun (WGS) entry which is preliminary data.</text>
</comment>
<dbReference type="PRINTS" id="PR00081">
    <property type="entry name" value="GDHRDH"/>
</dbReference>
<gene>
    <name evidence="4" type="ORF">CWD77_02780</name>
</gene>
<dbReference type="OrthoDB" id="9775296at2"/>
<evidence type="ECO:0000256" key="2">
    <source>
        <dbReference type="ARBA" id="ARBA00023002"/>
    </source>
</evidence>
<dbReference type="AlphaFoldDB" id="A0A2N0VJQ3"/>
<organism evidence="4 5">
    <name type="scientific">Rhodohalobacter barkolensis</name>
    <dbReference type="NCBI Taxonomy" id="2053187"/>
    <lineage>
        <taxon>Bacteria</taxon>
        <taxon>Pseudomonadati</taxon>
        <taxon>Balneolota</taxon>
        <taxon>Balneolia</taxon>
        <taxon>Balneolales</taxon>
        <taxon>Balneolaceae</taxon>
        <taxon>Rhodohalobacter</taxon>
    </lineage>
</organism>
<reference evidence="4 5" key="1">
    <citation type="submission" date="2017-11" db="EMBL/GenBank/DDBJ databases">
        <title>Rhodohalobacter 15182 sp. nov., isolated from a salt lake.</title>
        <authorList>
            <person name="Han S."/>
        </authorList>
    </citation>
    <scope>NUCLEOTIDE SEQUENCE [LARGE SCALE GENOMIC DNA]</scope>
    <source>
        <strain evidence="4 5">15182</strain>
    </source>
</reference>
<dbReference type="InterPro" id="IPR036291">
    <property type="entry name" value="NAD(P)-bd_dom_sf"/>
</dbReference>
<evidence type="ECO:0000313" key="5">
    <source>
        <dbReference type="Proteomes" id="UP000233398"/>
    </source>
</evidence>
<dbReference type="PANTHER" id="PTHR42901:SF1">
    <property type="entry name" value="ALCOHOL DEHYDROGENASE"/>
    <property type="match status" value="1"/>
</dbReference>
<evidence type="ECO:0000256" key="1">
    <source>
        <dbReference type="ARBA" id="ARBA00006484"/>
    </source>
</evidence>
<protein>
    <submittedName>
        <fullName evidence="4">NAD(P)-dependent oxidoreductase</fullName>
    </submittedName>
</protein>
<proteinExistence type="inferred from homology"/>
<evidence type="ECO:0000256" key="3">
    <source>
        <dbReference type="RuleBase" id="RU000363"/>
    </source>
</evidence>
<sequence>MSNNRLSGKWILITGATSGIGKATAYQFAGEGANLYLTGRREDRLISIRDDIQSKFSVEIEIYSFDIRDREACKSCVESIEGPIDILVNNAGLASGKDPVDQADFEDWDKMIDTNVKGLLSMTRFVSERMKKSNEGHIINVGSIAGHEAYAGGSVYCGTKHAVKAITQATKMDLHGTGIRVSAVSPGLVETEFSEVRFHGDKEAADSVYSDINPLTADDIAEIIIFMASRPPHVNIMDTIVLPTDQSSSTMVHRSSKK</sequence>
<name>A0A2N0VJQ3_9BACT</name>
<dbReference type="FunFam" id="3.40.50.720:FF:000047">
    <property type="entry name" value="NADP-dependent L-serine/L-allo-threonine dehydrogenase"/>
    <property type="match status" value="1"/>
</dbReference>
<dbReference type="PANTHER" id="PTHR42901">
    <property type="entry name" value="ALCOHOL DEHYDROGENASE"/>
    <property type="match status" value="1"/>
</dbReference>